<sequence>MDGLDRTLPSISNSTNLHIRCMIAKELEIDFLSVAADGASIRTRSILPVFFQPRVGELLCDLSLPAFHLQPCYSLVSCSKSHLGTSQLVNLNSSSSALSFNTAVISS</sequence>
<dbReference type="Proteomes" id="UP001151752">
    <property type="component" value="Chromosome 5"/>
</dbReference>
<reference evidence="1" key="1">
    <citation type="submission" date="2022-11" db="EMBL/GenBank/DDBJ databases">
        <authorList>
            <person name="Hyden B.L."/>
            <person name="Feng K."/>
            <person name="Yates T."/>
            <person name="Jawdy S."/>
            <person name="Smart L.B."/>
            <person name="Muchero W."/>
        </authorList>
    </citation>
    <scope>NUCLEOTIDE SEQUENCE</scope>
    <source>
        <tissue evidence="1">Shoot tip</tissue>
    </source>
</reference>
<protein>
    <submittedName>
        <fullName evidence="1">Uncharacterized protein</fullName>
    </submittedName>
</protein>
<evidence type="ECO:0000313" key="2">
    <source>
        <dbReference type="Proteomes" id="UP001151752"/>
    </source>
</evidence>
<comment type="caution">
    <text evidence="1">The sequence shown here is derived from an EMBL/GenBank/DDBJ whole genome shotgun (WGS) entry which is preliminary data.</text>
</comment>
<gene>
    <name evidence="1" type="ORF">OIU74_020202</name>
</gene>
<dbReference type="EMBL" id="JAPFFM010000020">
    <property type="protein sequence ID" value="KAJ6681892.1"/>
    <property type="molecule type" value="Genomic_DNA"/>
</dbReference>
<keyword evidence="2" id="KW-1185">Reference proteome</keyword>
<evidence type="ECO:0000313" key="1">
    <source>
        <dbReference type="EMBL" id="KAJ6681892.1"/>
    </source>
</evidence>
<reference evidence="1" key="2">
    <citation type="journal article" date="2023" name="Int. J. Mol. Sci.">
        <title>De Novo Assembly and Annotation of 11 Diverse Shrub Willow (Salix) Genomes Reveals Novel Gene Organization in Sex-Linked Regions.</title>
        <authorList>
            <person name="Hyden B."/>
            <person name="Feng K."/>
            <person name="Yates T.B."/>
            <person name="Jawdy S."/>
            <person name="Cereghino C."/>
            <person name="Smart L.B."/>
            <person name="Muchero W."/>
        </authorList>
    </citation>
    <scope>NUCLEOTIDE SEQUENCE</scope>
    <source>
        <tissue evidence="1">Shoot tip</tissue>
    </source>
</reference>
<dbReference type="AlphaFoldDB" id="A0A9Q0P5L2"/>
<name>A0A9Q0P5L2_9ROSI</name>
<proteinExistence type="predicted"/>
<accession>A0A9Q0P5L2</accession>
<organism evidence="1 2">
    <name type="scientific">Salix koriyanagi</name>
    <dbReference type="NCBI Taxonomy" id="2511006"/>
    <lineage>
        <taxon>Eukaryota</taxon>
        <taxon>Viridiplantae</taxon>
        <taxon>Streptophyta</taxon>
        <taxon>Embryophyta</taxon>
        <taxon>Tracheophyta</taxon>
        <taxon>Spermatophyta</taxon>
        <taxon>Magnoliopsida</taxon>
        <taxon>eudicotyledons</taxon>
        <taxon>Gunneridae</taxon>
        <taxon>Pentapetalae</taxon>
        <taxon>rosids</taxon>
        <taxon>fabids</taxon>
        <taxon>Malpighiales</taxon>
        <taxon>Salicaceae</taxon>
        <taxon>Saliceae</taxon>
        <taxon>Salix</taxon>
    </lineage>
</organism>